<keyword evidence="3" id="KW-1185">Reference proteome</keyword>
<reference evidence="2" key="1">
    <citation type="submission" date="2023-06" db="EMBL/GenBank/DDBJ databases">
        <title>Survivors Of The Sea: Transcriptome response of Skeletonema marinoi to long-term dormancy.</title>
        <authorList>
            <person name="Pinder M.I.M."/>
            <person name="Kourtchenko O."/>
            <person name="Robertson E.K."/>
            <person name="Larsson T."/>
            <person name="Maumus F."/>
            <person name="Osuna-Cruz C.M."/>
            <person name="Vancaester E."/>
            <person name="Stenow R."/>
            <person name="Vandepoele K."/>
            <person name="Ploug H."/>
            <person name="Bruchert V."/>
            <person name="Godhe A."/>
            <person name="Topel M."/>
        </authorList>
    </citation>
    <scope>NUCLEOTIDE SEQUENCE</scope>
    <source>
        <strain evidence="2">R05AC</strain>
    </source>
</reference>
<proteinExistence type="predicted"/>
<evidence type="ECO:0000313" key="2">
    <source>
        <dbReference type="EMBL" id="KAK1746026.1"/>
    </source>
</evidence>
<sequence>MIDCVGYAQGGIGEAHGYISEVRDDLKLMIDSPHVYLHDFDLAKASSAGLQFGRSLYGREAELQTLKECYQRSISSECEVAMICGTSGIGKSMLSQKFARSVTEDGESIFLSGRFDKLESQPLHAISSAFDEYCAWVTLEEQSTAEKVSTALKENMGEEIAYLVTAIPNLANILGDDFDSNQGSKNDTAGDAQKRLRYLFCQFVDIISRYHEEPLILFLDDCQWIDNASIALLNQILMMAGSAIKDHRLFFFVACRDDEMSESHPLNLMLTSVSSFGTRTTKLHLTPLSKGALNEMVSTELSLLPHITRPLANILHHKTKGSSLFVKQVMLELYKQRLLYPSLSRRRWVWEADKILDMKIPENVATFITNSFDRLPFEVVSALVILSCFGASADISLMEVLEREIEQPIIAPLDEAVAHSVLGKRNGEFYFMHDKLQEAAYSKMKPEERCLHHNRYGLALGFVAARERDDRLLLTAVSQINHGGPQAVIDEEQAVVVANLNLGAGKKAMNMSDFYSAHSLFNHGISYLRRGHWNKHYDLSLELFNLAAKCALMNAEHDSLKMLTEQIMHNARCFEDKLQAISVTVTLQCWSGNVTASVELTNRTLSSLNEELPSVVTSATIKQYVDNKKAQLATLSDDTLLNYPAMILAVQLLVKLQVSLAIIGEGAAMTIIPLKVIQMSLTYGMSSYSPSAFAQYGNYLALIGDDFEEGCRYVKFALSLMKKVPSRAHDGITMFYSNHTKLYVEPMQSSIECYLDARKACLKSGIPFALSCSYTYNNLCLWSGKELNAVVVSMSDMIRESKYLKNFAILTIVLPMFRFAMRLIEAELQTLKECYQRSISSECEVAMICGTSGIGKSMLSQKFARSVTEDGESIFLSGRFDKLESQPLHAISSAFDEYCAWVTLEEQSTAEKVSTALKENMGEEIAYLVTAIPNLANILGDDFDSNQGSKNDTAGDAQKRLRYLFCQFVDIISRYHEEPLILFLDDCQWIDNASIALLNQILMMAGSAIKDHRLFFFVACRDDEMSESHPLNLMLTSVSSFGTRTTKLHLTPLSKGALNEMVSTELSLLPHITRPLANILHHKTKGSSLFVKQVMLELYKQRLLYPSLSRRRWVWEADKILDMKIPENVATFITNSFDRLPFEVVSALVILSCFGASADISLMEVLEREIEQPIIAPLDEAVAHSVLGKRNGEFYFMHDKLQEAAYSKMKPEERCLHHNREAELQTLREYYQRSISSEREVAMICGTSGIGKSMLSQKFARSVTEDGESIFLSGRFDKLESQPLHAISSASNEYCAWVTLEEQSTAEKVSTALKENMGEEIAYLITAIPNLANILGDDFDSNQGSKNDTAGDAQKRLRYLFVNLLTSYQDVTRNL</sequence>
<feature type="domain" description="Orc1-like AAA ATPase" evidence="1">
    <location>
        <begin position="56"/>
        <end position="237"/>
    </location>
</feature>
<name>A0AAD8YIW7_9STRA</name>
<gene>
    <name evidence="2" type="ORF">QTG54_002633</name>
</gene>
<comment type="caution">
    <text evidence="2">The sequence shown here is derived from an EMBL/GenBank/DDBJ whole genome shotgun (WGS) entry which is preliminary data.</text>
</comment>
<evidence type="ECO:0000259" key="1">
    <source>
        <dbReference type="Pfam" id="PF13191"/>
    </source>
</evidence>
<dbReference type="EMBL" id="JATAAI010000004">
    <property type="protein sequence ID" value="KAK1746026.1"/>
    <property type="molecule type" value="Genomic_DNA"/>
</dbReference>
<dbReference type="InterPro" id="IPR053159">
    <property type="entry name" value="Hybrid_Histidine_Kinase"/>
</dbReference>
<protein>
    <submittedName>
        <fullName evidence="2">AAA ATPase</fullName>
    </submittedName>
</protein>
<organism evidence="2 3">
    <name type="scientific">Skeletonema marinoi</name>
    <dbReference type="NCBI Taxonomy" id="267567"/>
    <lineage>
        <taxon>Eukaryota</taxon>
        <taxon>Sar</taxon>
        <taxon>Stramenopiles</taxon>
        <taxon>Ochrophyta</taxon>
        <taxon>Bacillariophyta</taxon>
        <taxon>Coscinodiscophyceae</taxon>
        <taxon>Thalassiosirophycidae</taxon>
        <taxon>Thalassiosirales</taxon>
        <taxon>Skeletonemataceae</taxon>
        <taxon>Skeletonema</taxon>
        <taxon>Skeletonema marinoi-dohrnii complex</taxon>
    </lineage>
</organism>
<feature type="domain" description="Orc1-like AAA ATPase" evidence="1">
    <location>
        <begin position="1220"/>
        <end position="1365"/>
    </location>
</feature>
<dbReference type="Gene3D" id="3.40.50.300">
    <property type="entry name" value="P-loop containing nucleotide triphosphate hydrolases"/>
    <property type="match status" value="3"/>
</dbReference>
<feature type="domain" description="Orc1-like AAA ATPase" evidence="1">
    <location>
        <begin position="825"/>
        <end position="1002"/>
    </location>
</feature>
<dbReference type="InterPro" id="IPR041664">
    <property type="entry name" value="AAA_16"/>
</dbReference>
<accession>A0AAD8YIW7</accession>
<dbReference type="InterPro" id="IPR027417">
    <property type="entry name" value="P-loop_NTPase"/>
</dbReference>
<dbReference type="PANTHER" id="PTHR43642">
    <property type="entry name" value="HYBRID SIGNAL TRANSDUCTION HISTIDINE KINASE G"/>
    <property type="match status" value="1"/>
</dbReference>
<dbReference type="Proteomes" id="UP001224775">
    <property type="component" value="Unassembled WGS sequence"/>
</dbReference>
<dbReference type="PANTHER" id="PTHR43642:SF1">
    <property type="entry name" value="HYBRID SIGNAL TRANSDUCTION HISTIDINE KINASE G"/>
    <property type="match status" value="1"/>
</dbReference>
<dbReference type="Pfam" id="PF13191">
    <property type="entry name" value="AAA_16"/>
    <property type="match status" value="3"/>
</dbReference>
<evidence type="ECO:0000313" key="3">
    <source>
        <dbReference type="Proteomes" id="UP001224775"/>
    </source>
</evidence>
<dbReference type="SUPFAM" id="SSF52540">
    <property type="entry name" value="P-loop containing nucleoside triphosphate hydrolases"/>
    <property type="match status" value="3"/>
</dbReference>